<proteinExistence type="predicted"/>
<dbReference type="NCBIfam" id="TIGR03585">
    <property type="entry name" value="PseH"/>
    <property type="match status" value="1"/>
</dbReference>
<dbReference type="RefSeq" id="WP_034831445.1">
    <property type="nucleotide sequence ID" value="NZ_JANX01000012.1"/>
</dbReference>
<dbReference type="Proteomes" id="UP000029995">
    <property type="component" value="Unassembled WGS sequence"/>
</dbReference>
<dbReference type="PANTHER" id="PTHR43415:SF3">
    <property type="entry name" value="GNAT-FAMILY ACETYLTRANSFERASE"/>
    <property type="match status" value="1"/>
</dbReference>
<sequence>MLSLRRVEPEDSDRLFTWRNLPHVAVHQYTDHEITRPEHDAWFARILADPRRVYWIIQDDGEPIGLANLVDIDQRNSKCAWAFYLGASDLRGKGIGSWVELKVLDYVFLELKLNKLCCEVLTSNPGVVRMHKRFGFHEEGLLRAHVRKGGQFLDAHVLGLLRDDYLAQRDDLVAMLRKLGIQAD</sequence>
<gene>
    <name evidence="2" type="ORF">P409_02480</name>
</gene>
<evidence type="ECO:0000313" key="2">
    <source>
        <dbReference type="EMBL" id="KGM35769.1"/>
    </source>
</evidence>
<dbReference type="InterPro" id="IPR020036">
    <property type="entry name" value="PseH"/>
</dbReference>
<evidence type="ECO:0000313" key="3">
    <source>
        <dbReference type="Proteomes" id="UP000029995"/>
    </source>
</evidence>
<protein>
    <recommendedName>
        <fullName evidence="1">N-acetyltransferase domain-containing protein</fullName>
    </recommendedName>
</protein>
<comment type="caution">
    <text evidence="2">The sequence shown here is derived from an EMBL/GenBank/DDBJ whole genome shotgun (WGS) entry which is preliminary data.</text>
</comment>
<dbReference type="AlphaFoldDB" id="A0A0A0DCD4"/>
<dbReference type="PANTHER" id="PTHR43415">
    <property type="entry name" value="SPERMIDINE N(1)-ACETYLTRANSFERASE"/>
    <property type="match status" value="1"/>
</dbReference>
<dbReference type="Gene3D" id="3.40.630.30">
    <property type="match status" value="1"/>
</dbReference>
<dbReference type="SUPFAM" id="SSF55729">
    <property type="entry name" value="Acyl-CoA N-acyltransferases (Nat)"/>
    <property type="match status" value="1"/>
</dbReference>
<dbReference type="InterPro" id="IPR000182">
    <property type="entry name" value="GNAT_dom"/>
</dbReference>
<feature type="domain" description="N-acetyltransferase" evidence="1">
    <location>
        <begin position="2"/>
        <end position="164"/>
    </location>
</feature>
<reference evidence="2 3" key="1">
    <citation type="submission" date="2014-01" db="EMBL/GenBank/DDBJ databases">
        <title>Genome sequence determination for a cystic fibrosis isolate, Inquilinus limosus.</title>
        <authorList>
            <person name="Pino M."/>
            <person name="Di Conza J."/>
            <person name="Gutkind G."/>
        </authorList>
    </citation>
    <scope>NUCLEOTIDE SEQUENCE [LARGE SCALE GENOMIC DNA]</scope>
    <source>
        <strain evidence="2 3">MP06</strain>
    </source>
</reference>
<dbReference type="InterPro" id="IPR016181">
    <property type="entry name" value="Acyl_CoA_acyltransferase"/>
</dbReference>
<dbReference type="EMBL" id="JANX01000012">
    <property type="protein sequence ID" value="KGM35769.1"/>
    <property type="molecule type" value="Genomic_DNA"/>
</dbReference>
<dbReference type="Pfam" id="PF13302">
    <property type="entry name" value="Acetyltransf_3"/>
    <property type="match status" value="1"/>
</dbReference>
<name>A0A0A0DCD4_9PROT</name>
<organism evidence="2 3">
    <name type="scientific">Inquilinus limosus MP06</name>
    <dbReference type="NCBI Taxonomy" id="1398085"/>
    <lineage>
        <taxon>Bacteria</taxon>
        <taxon>Pseudomonadati</taxon>
        <taxon>Pseudomonadota</taxon>
        <taxon>Alphaproteobacteria</taxon>
        <taxon>Rhodospirillales</taxon>
        <taxon>Rhodospirillaceae</taxon>
        <taxon>Inquilinus</taxon>
    </lineage>
</organism>
<dbReference type="GO" id="GO:0016747">
    <property type="term" value="F:acyltransferase activity, transferring groups other than amino-acyl groups"/>
    <property type="evidence" value="ECO:0007669"/>
    <property type="project" value="InterPro"/>
</dbReference>
<accession>A0A0A0DCD4</accession>
<dbReference type="OrthoDB" id="5358891at2"/>
<dbReference type="PROSITE" id="PS51186">
    <property type="entry name" value="GNAT"/>
    <property type="match status" value="1"/>
</dbReference>
<evidence type="ECO:0000259" key="1">
    <source>
        <dbReference type="PROSITE" id="PS51186"/>
    </source>
</evidence>